<dbReference type="Pfam" id="PF00109">
    <property type="entry name" value="ketoacyl-synt"/>
    <property type="match status" value="1"/>
</dbReference>
<reference evidence="6" key="1">
    <citation type="journal article" date="2019" name="Int. J. Syst. Evol. Microbiol.">
        <title>The Global Catalogue of Microorganisms (GCM) 10K type strain sequencing project: providing services to taxonomists for standard genome sequencing and annotation.</title>
        <authorList>
            <consortium name="The Broad Institute Genomics Platform"/>
            <consortium name="The Broad Institute Genome Sequencing Center for Infectious Disease"/>
            <person name="Wu L."/>
            <person name="Ma J."/>
        </authorList>
    </citation>
    <scope>NUCLEOTIDE SEQUENCE [LARGE SCALE GENOMIC DNA]</scope>
    <source>
        <strain evidence="6">CGMCC 1.15342</strain>
    </source>
</reference>
<dbReference type="PANTHER" id="PTHR11712">
    <property type="entry name" value="POLYKETIDE SYNTHASE-RELATED"/>
    <property type="match status" value="1"/>
</dbReference>
<dbReference type="InterPro" id="IPR016039">
    <property type="entry name" value="Thiolase-like"/>
</dbReference>
<evidence type="ECO:0000256" key="1">
    <source>
        <dbReference type="ARBA" id="ARBA00008467"/>
    </source>
</evidence>
<proteinExistence type="inferred from homology"/>
<evidence type="ECO:0000259" key="4">
    <source>
        <dbReference type="PROSITE" id="PS52004"/>
    </source>
</evidence>
<protein>
    <submittedName>
        <fullName evidence="5">Beta-ACP synthase</fullName>
    </submittedName>
</protein>
<dbReference type="PANTHER" id="PTHR11712:SF320">
    <property type="entry name" value="BETA-KETOACYL SYNTHASE"/>
    <property type="match status" value="1"/>
</dbReference>
<name>A0ABQ1L1N9_9SPHI</name>
<sequence>MIPTAPIAITGMGAISAIGNHVTENFRSLVASKHGIGPITQLDTYHRGRLLVGEIPIGNAELYDRLHLSPEVACTRSTLLALLAAKEAMEAAAFQPGDGYRTGLISATTVGGMDATEQYYDDYLISEKHQPFIQTHPCGYAAEQMGRYLGISDFVTTISTACSSAANAIMLGARMIRAGLLDRVLVGGTDCLSRFTINGFNSLMIYTDSHCRPFDENRNGLNLGEAAAYLVLEAAEVAKRRGKSPIAYLTGYGNANDAFHQTASSDNGEGAYLAMRKALETARLNPTDIDYVNAHGTATPNNDLAEGNALLRIYGSASALPTFSSTKAFTGHTLAAAGAIEAVFSLLALQHQVVFPNLNFSQPIASLGIIPQTELREKKIAHVLSNSFGFGGNCSTLLFSKDHD</sequence>
<comment type="similarity">
    <text evidence="1 3">Belongs to the thiolase-like superfamily. Beta-ketoacyl-ACP synthases family.</text>
</comment>
<dbReference type="Proteomes" id="UP000597338">
    <property type="component" value="Unassembled WGS sequence"/>
</dbReference>
<evidence type="ECO:0000256" key="2">
    <source>
        <dbReference type="ARBA" id="ARBA00022679"/>
    </source>
</evidence>
<evidence type="ECO:0000256" key="3">
    <source>
        <dbReference type="RuleBase" id="RU003694"/>
    </source>
</evidence>
<organism evidence="5 6">
    <name type="scientific">Parapedobacter defluvii</name>
    <dbReference type="NCBI Taxonomy" id="2045106"/>
    <lineage>
        <taxon>Bacteria</taxon>
        <taxon>Pseudomonadati</taxon>
        <taxon>Bacteroidota</taxon>
        <taxon>Sphingobacteriia</taxon>
        <taxon>Sphingobacteriales</taxon>
        <taxon>Sphingobacteriaceae</taxon>
        <taxon>Parapedobacter</taxon>
    </lineage>
</organism>
<dbReference type="InterPro" id="IPR020841">
    <property type="entry name" value="PKS_Beta-ketoAc_synthase_dom"/>
</dbReference>
<evidence type="ECO:0000313" key="5">
    <source>
        <dbReference type="EMBL" id="GGC16495.1"/>
    </source>
</evidence>
<dbReference type="InterPro" id="IPR014031">
    <property type="entry name" value="Ketoacyl_synth_C"/>
</dbReference>
<dbReference type="InterPro" id="IPR014030">
    <property type="entry name" value="Ketoacyl_synth_N"/>
</dbReference>
<dbReference type="Gene3D" id="3.40.47.10">
    <property type="match status" value="1"/>
</dbReference>
<keyword evidence="6" id="KW-1185">Reference proteome</keyword>
<dbReference type="PROSITE" id="PS52004">
    <property type="entry name" value="KS3_2"/>
    <property type="match status" value="1"/>
</dbReference>
<dbReference type="EMBL" id="BMIK01000001">
    <property type="protein sequence ID" value="GGC16495.1"/>
    <property type="molecule type" value="Genomic_DNA"/>
</dbReference>
<dbReference type="SMART" id="SM00825">
    <property type="entry name" value="PKS_KS"/>
    <property type="match status" value="1"/>
</dbReference>
<comment type="caution">
    <text evidence="5">The sequence shown here is derived from an EMBL/GenBank/DDBJ whole genome shotgun (WGS) entry which is preliminary data.</text>
</comment>
<dbReference type="CDD" id="cd00834">
    <property type="entry name" value="KAS_I_II"/>
    <property type="match status" value="1"/>
</dbReference>
<dbReference type="InterPro" id="IPR000794">
    <property type="entry name" value="Beta-ketoacyl_synthase"/>
</dbReference>
<feature type="domain" description="Ketosynthase family 3 (KS3)" evidence="4">
    <location>
        <begin position="4"/>
        <end position="401"/>
    </location>
</feature>
<accession>A0ABQ1L1N9</accession>
<gene>
    <name evidence="5" type="ORF">GCM10011386_05390</name>
</gene>
<keyword evidence="2 3" id="KW-0808">Transferase</keyword>
<evidence type="ECO:0000313" key="6">
    <source>
        <dbReference type="Proteomes" id="UP000597338"/>
    </source>
</evidence>
<dbReference type="Pfam" id="PF02801">
    <property type="entry name" value="Ketoacyl-synt_C"/>
    <property type="match status" value="1"/>
</dbReference>
<dbReference type="RefSeq" id="WP_188747093.1">
    <property type="nucleotide sequence ID" value="NZ_BMIK01000001.1"/>
</dbReference>
<dbReference type="SUPFAM" id="SSF53901">
    <property type="entry name" value="Thiolase-like"/>
    <property type="match status" value="1"/>
</dbReference>